<evidence type="ECO:0000256" key="3">
    <source>
        <dbReference type="ARBA" id="ARBA00022989"/>
    </source>
</evidence>
<keyword evidence="3 5" id="KW-1133">Transmembrane helix</keyword>
<evidence type="ECO:0000256" key="1">
    <source>
        <dbReference type="ARBA" id="ARBA00004370"/>
    </source>
</evidence>
<feature type="transmembrane region" description="Helical" evidence="5">
    <location>
        <begin position="36"/>
        <end position="58"/>
    </location>
</feature>
<protein>
    <recommendedName>
        <fullName evidence="6">7TM GPCR serpentine receptor class x (Srx) domain-containing protein</fullName>
    </recommendedName>
</protein>
<evidence type="ECO:0000313" key="7">
    <source>
        <dbReference type="EMBL" id="VDK59677.1"/>
    </source>
</evidence>
<evidence type="ECO:0000256" key="2">
    <source>
        <dbReference type="ARBA" id="ARBA00022692"/>
    </source>
</evidence>
<evidence type="ECO:0000313" key="8">
    <source>
        <dbReference type="Proteomes" id="UP000271889"/>
    </source>
</evidence>
<evidence type="ECO:0000256" key="4">
    <source>
        <dbReference type="ARBA" id="ARBA00023136"/>
    </source>
</evidence>
<keyword evidence="4 5" id="KW-0472">Membrane</keyword>
<dbReference type="Pfam" id="PF10328">
    <property type="entry name" value="7TM_GPCR_Srx"/>
    <property type="match status" value="1"/>
</dbReference>
<comment type="subcellular location">
    <subcellularLocation>
        <location evidence="1">Membrane</location>
    </subcellularLocation>
</comment>
<dbReference type="CDD" id="cd00637">
    <property type="entry name" value="7tm_classA_rhodopsin-like"/>
    <property type="match status" value="1"/>
</dbReference>
<organism evidence="7 8">
    <name type="scientific">Cylicostephanus goldi</name>
    <name type="common">Nematode worm</name>
    <dbReference type="NCBI Taxonomy" id="71465"/>
    <lineage>
        <taxon>Eukaryota</taxon>
        <taxon>Metazoa</taxon>
        <taxon>Ecdysozoa</taxon>
        <taxon>Nematoda</taxon>
        <taxon>Chromadorea</taxon>
        <taxon>Rhabditida</taxon>
        <taxon>Rhabditina</taxon>
        <taxon>Rhabditomorpha</taxon>
        <taxon>Strongyloidea</taxon>
        <taxon>Strongylidae</taxon>
        <taxon>Cylicostephanus</taxon>
    </lineage>
</organism>
<feature type="domain" description="7TM GPCR serpentine receptor class x (Srx)" evidence="6">
    <location>
        <begin position="2"/>
        <end position="104"/>
    </location>
</feature>
<name>A0A3P6RK07_CYLGO</name>
<dbReference type="GO" id="GO:0016020">
    <property type="term" value="C:membrane"/>
    <property type="evidence" value="ECO:0007669"/>
    <property type="project" value="UniProtKB-SubCell"/>
</dbReference>
<dbReference type="PROSITE" id="PS00237">
    <property type="entry name" value="G_PROTEIN_RECEP_F1_1"/>
    <property type="match status" value="1"/>
</dbReference>
<proteinExistence type="predicted"/>
<keyword evidence="2 5" id="KW-0812">Transmembrane</keyword>
<dbReference type="EMBL" id="UYRV01013530">
    <property type="protein sequence ID" value="VDK59677.1"/>
    <property type="molecule type" value="Genomic_DNA"/>
</dbReference>
<sequence length="112" mass="13164">MTIVSFCYLIPSVLLDDASSEIEVTLDFYMSIYDIFWYTEVIHIALMAINRFVCIVYPPYYAAFFSRTKTLLILCISYILGFAINFPTAFPTCYILWNTHYYQPMYANPDAW</sequence>
<dbReference type="PANTHER" id="PTHR22718:SF34">
    <property type="entry name" value="G-PROTEIN COUPLED RECEPTORS FAMILY 1 PROFILE DOMAIN-CONTAINING PROTEIN"/>
    <property type="match status" value="1"/>
</dbReference>
<accession>A0A3P6RK07</accession>
<dbReference type="Gene3D" id="1.20.1070.10">
    <property type="entry name" value="Rhodopsin 7-helix transmembrane proteins"/>
    <property type="match status" value="1"/>
</dbReference>
<dbReference type="InterPro" id="IPR000276">
    <property type="entry name" value="GPCR_Rhodpsn"/>
</dbReference>
<gene>
    <name evidence="7" type="ORF">CGOC_LOCUS4748</name>
</gene>
<reference evidence="7 8" key="1">
    <citation type="submission" date="2018-11" db="EMBL/GenBank/DDBJ databases">
        <authorList>
            <consortium name="Pathogen Informatics"/>
        </authorList>
    </citation>
    <scope>NUCLEOTIDE SEQUENCE [LARGE SCALE GENOMIC DNA]</scope>
</reference>
<dbReference type="OrthoDB" id="10017003at2759"/>
<dbReference type="Proteomes" id="UP000271889">
    <property type="component" value="Unassembled WGS sequence"/>
</dbReference>
<evidence type="ECO:0000256" key="5">
    <source>
        <dbReference type="SAM" id="Phobius"/>
    </source>
</evidence>
<keyword evidence="8" id="KW-1185">Reference proteome</keyword>
<dbReference type="PANTHER" id="PTHR22718">
    <property type="entry name" value="SERPENTINE RECEPTOR, CLASS X"/>
    <property type="match status" value="1"/>
</dbReference>
<dbReference type="AlphaFoldDB" id="A0A3P6RK07"/>
<dbReference type="SUPFAM" id="SSF81321">
    <property type="entry name" value="Family A G protein-coupled receptor-like"/>
    <property type="match status" value="1"/>
</dbReference>
<dbReference type="GO" id="GO:0004930">
    <property type="term" value="F:G protein-coupled receptor activity"/>
    <property type="evidence" value="ECO:0007669"/>
    <property type="project" value="InterPro"/>
</dbReference>
<dbReference type="InterPro" id="IPR019430">
    <property type="entry name" value="7TM_GPCR_serpentine_rcpt_Srx"/>
</dbReference>
<evidence type="ECO:0000259" key="6">
    <source>
        <dbReference type="Pfam" id="PF10328"/>
    </source>
</evidence>
<feature type="transmembrane region" description="Helical" evidence="5">
    <location>
        <begin position="70"/>
        <end position="97"/>
    </location>
</feature>